<name>A0A229UR34_9BACL</name>
<keyword evidence="2" id="KW-0808">Transferase</keyword>
<protein>
    <submittedName>
        <fullName evidence="2">GNAT family N-acetyltransferase</fullName>
    </submittedName>
</protein>
<dbReference type="Proteomes" id="UP000215509">
    <property type="component" value="Unassembled WGS sequence"/>
</dbReference>
<proteinExistence type="predicted"/>
<dbReference type="EMBL" id="NMQW01000019">
    <property type="protein sequence ID" value="OXM85711.1"/>
    <property type="molecule type" value="Genomic_DNA"/>
</dbReference>
<evidence type="ECO:0000259" key="1">
    <source>
        <dbReference type="PROSITE" id="PS51186"/>
    </source>
</evidence>
<dbReference type="RefSeq" id="WP_094015516.1">
    <property type="nucleotide sequence ID" value="NZ_NMQW01000019.1"/>
</dbReference>
<dbReference type="GO" id="GO:0016747">
    <property type="term" value="F:acyltransferase activity, transferring groups other than amino-acyl groups"/>
    <property type="evidence" value="ECO:0007669"/>
    <property type="project" value="InterPro"/>
</dbReference>
<gene>
    <name evidence="2" type="ORF">CF651_14145</name>
</gene>
<dbReference type="Pfam" id="PF00583">
    <property type="entry name" value="Acetyltransf_1"/>
    <property type="match status" value="1"/>
</dbReference>
<keyword evidence="3" id="KW-1185">Reference proteome</keyword>
<evidence type="ECO:0000313" key="2">
    <source>
        <dbReference type="EMBL" id="OXM85711.1"/>
    </source>
</evidence>
<organism evidence="2 3">
    <name type="scientific">Paenibacillus rigui</name>
    <dbReference type="NCBI Taxonomy" id="554312"/>
    <lineage>
        <taxon>Bacteria</taxon>
        <taxon>Bacillati</taxon>
        <taxon>Bacillota</taxon>
        <taxon>Bacilli</taxon>
        <taxon>Bacillales</taxon>
        <taxon>Paenibacillaceae</taxon>
        <taxon>Paenibacillus</taxon>
    </lineage>
</organism>
<dbReference type="SUPFAM" id="SSF55729">
    <property type="entry name" value="Acyl-CoA N-acyltransferases (Nat)"/>
    <property type="match status" value="1"/>
</dbReference>
<comment type="caution">
    <text evidence="2">The sequence shown here is derived from an EMBL/GenBank/DDBJ whole genome shotgun (WGS) entry which is preliminary data.</text>
</comment>
<evidence type="ECO:0000313" key="3">
    <source>
        <dbReference type="Proteomes" id="UP000215509"/>
    </source>
</evidence>
<dbReference type="AlphaFoldDB" id="A0A229UR34"/>
<accession>A0A229UR34</accession>
<sequence>MLILTTATPDDESFLLELYSSVRSEEIDAFGWNEAQKQAFLGMQFQMQQRSYRMQYPDAEHRIVRLDGRPIGRIMTARLPQANVLVDISLLPAYRNRGLGTQLLRELQTQSAAEGKPLQLHVLRGNRAKGLYERLGFSQTEAGEMYEAMEWQQANK</sequence>
<reference evidence="2 3" key="1">
    <citation type="submission" date="2017-07" db="EMBL/GenBank/DDBJ databases">
        <title>Genome sequencing and assembly of Paenibacillus rigui.</title>
        <authorList>
            <person name="Mayilraj S."/>
        </authorList>
    </citation>
    <scope>NUCLEOTIDE SEQUENCE [LARGE SCALE GENOMIC DNA]</scope>
    <source>
        <strain evidence="2 3">JCM 16352</strain>
    </source>
</reference>
<dbReference type="OrthoDB" id="794462at2"/>
<dbReference type="InterPro" id="IPR016181">
    <property type="entry name" value="Acyl_CoA_acyltransferase"/>
</dbReference>
<feature type="domain" description="N-acetyltransferase" evidence="1">
    <location>
        <begin position="2"/>
        <end position="156"/>
    </location>
</feature>
<dbReference type="CDD" id="cd04301">
    <property type="entry name" value="NAT_SF"/>
    <property type="match status" value="1"/>
</dbReference>
<dbReference type="Gene3D" id="3.40.630.30">
    <property type="match status" value="1"/>
</dbReference>
<dbReference type="InterPro" id="IPR000182">
    <property type="entry name" value="GNAT_dom"/>
</dbReference>
<dbReference type="PROSITE" id="PS51186">
    <property type="entry name" value="GNAT"/>
    <property type="match status" value="1"/>
</dbReference>